<proteinExistence type="inferred from homology"/>
<keyword evidence="3" id="KW-1185">Reference proteome</keyword>
<dbReference type="InterPro" id="IPR036390">
    <property type="entry name" value="WH_DNA-bd_sf"/>
</dbReference>
<evidence type="ECO:0000256" key="1">
    <source>
        <dbReference type="HAMAP-Rule" id="MF_01584"/>
    </source>
</evidence>
<dbReference type="Gene3D" id="1.10.10.10">
    <property type="entry name" value="Winged helix-like DNA-binding domain superfamily/Winged helix DNA-binding domain"/>
    <property type="match status" value="2"/>
</dbReference>
<evidence type="ECO:0000313" key="3">
    <source>
        <dbReference type="Proteomes" id="UP000590740"/>
    </source>
</evidence>
<protein>
    <submittedName>
        <fullName evidence="2">Uncharacterized protein</fullName>
    </submittedName>
</protein>
<dbReference type="EMBL" id="JACHIG010000004">
    <property type="protein sequence ID" value="MBB5032533.1"/>
    <property type="molecule type" value="Genomic_DNA"/>
</dbReference>
<dbReference type="AlphaFoldDB" id="A0A7W7YAC0"/>
<name>A0A7W7YAC0_9BACT</name>
<dbReference type="Pfam" id="PF04337">
    <property type="entry name" value="DUF480"/>
    <property type="match status" value="1"/>
</dbReference>
<dbReference type="SUPFAM" id="SSF46785">
    <property type="entry name" value="Winged helix' DNA-binding domain"/>
    <property type="match status" value="2"/>
</dbReference>
<gene>
    <name evidence="2" type="ORF">HNQ65_002115</name>
</gene>
<evidence type="ECO:0000313" key="2">
    <source>
        <dbReference type="EMBL" id="MBB5032533.1"/>
    </source>
</evidence>
<dbReference type="InterPro" id="IPR036388">
    <property type="entry name" value="WH-like_DNA-bd_sf"/>
</dbReference>
<dbReference type="Proteomes" id="UP000590740">
    <property type="component" value="Unassembled WGS sequence"/>
</dbReference>
<sequence length="230" mass="25404">MPAESVTTAILFTLTSEAARVMGCLIEKEITLPDYYPMTLNALVTACNQTTNRDPIVRYDERTVLRALEMLKTHGYVFEVNIVGGRTLKYRHNLKGKLPGLERQHMALLCMLLLRGSQTAGELRQRTERLFEFPDMQSVENALAELIGYKEGPLVQCIPAGPGQRVAQFMHLFCGEVAGAAEAVLNSAPVTAAPMTEEPSDADWRARMEAEIALLKAQVSRLQTLIGAVK</sequence>
<accession>A0A7W7YAC0</accession>
<dbReference type="RefSeq" id="WP_184339462.1">
    <property type="nucleotide sequence ID" value="NZ_JACHIG010000004.1"/>
</dbReference>
<dbReference type="PANTHER" id="PTHR38768">
    <property type="entry name" value="UPF0502 PROTEIN YCEH"/>
    <property type="match status" value="1"/>
</dbReference>
<comment type="similarity">
    <text evidence="1">Belongs to the UPF0502 family.</text>
</comment>
<comment type="caution">
    <text evidence="2">The sequence shown here is derived from an EMBL/GenBank/DDBJ whole genome shotgun (WGS) entry which is preliminary data.</text>
</comment>
<dbReference type="InterPro" id="IPR007432">
    <property type="entry name" value="DUF480"/>
</dbReference>
<reference evidence="2 3" key="1">
    <citation type="submission" date="2020-08" db="EMBL/GenBank/DDBJ databases">
        <title>Genomic Encyclopedia of Type Strains, Phase IV (KMG-IV): sequencing the most valuable type-strain genomes for metagenomic binning, comparative biology and taxonomic classification.</title>
        <authorList>
            <person name="Goeker M."/>
        </authorList>
    </citation>
    <scope>NUCLEOTIDE SEQUENCE [LARGE SCALE GENOMIC DNA]</scope>
    <source>
        <strain evidence="2 3">DSM 12252</strain>
    </source>
</reference>
<dbReference type="PANTHER" id="PTHR38768:SF1">
    <property type="entry name" value="UPF0502 PROTEIN YCEH"/>
    <property type="match status" value="1"/>
</dbReference>
<dbReference type="HAMAP" id="MF_01584">
    <property type="entry name" value="UPF0502"/>
    <property type="match status" value="1"/>
</dbReference>
<organism evidence="2 3">
    <name type="scientific">Prosthecobacter vanneervenii</name>
    <dbReference type="NCBI Taxonomy" id="48466"/>
    <lineage>
        <taxon>Bacteria</taxon>
        <taxon>Pseudomonadati</taxon>
        <taxon>Verrucomicrobiota</taxon>
        <taxon>Verrucomicrobiia</taxon>
        <taxon>Verrucomicrobiales</taxon>
        <taxon>Verrucomicrobiaceae</taxon>
        <taxon>Prosthecobacter</taxon>
    </lineage>
</organism>